<evidence type="ECO:0000256" key="1">
    <source>
        <dbReference type="SAM" id="Phobius"/>
    </source>
</evidence>
<protein>
    <submittedName>
        <fullName evidence="2">Uncharacterized protein</fullName>
    </submittedName>
</protein>
<keyword evidence="1" id="KW-0472">Membrane</keyword>
<proteinExistence type="predicted"/>
<sequence length="124" mass="14827">MKYRIKSYIGVFLSIVFFFIATYYLFWLIDWLLHFALDYFGVPRGYPMNEIENDQSMLILGIPVFLIYLFIYIVVFKGLSTWIITVFKLSNSIYRIIFLILISAVSIFYTFHHSWVFVLTILGY</sequence>
<reference evidence="2 3" key="1">
    <citation type="submission" date="2018-02" db="EMBL/GenBank/DDBJ databases">
        <title>Genomic Encyclopedia of Archaeal and Bacterial Type Strains, Phase II (KMG-II): from individual species to whole genera.</title>
        <authorList>
            <person name="Goeker M."/>
        </authorList>
    </citation>
    <scope>NUCLEOTIDE SEQUENCE [LARGE SCALE GENOMIC DNA]</scope>
    <source>
        <strain evidence="2 3">DSM 15099</strain>
    </source>
</reference>
<accession>A0A2S6FYZ6</accession>
<dbReference type="RefSeq" id="WP_104409526.1">
    <property type="nucleotide sequence ID" value="NZ_PTIS01000004.1"/>
</dbReference>
<feature type="transmembrane region" description="Helical" evidence="1">
    <location>
        <begin position="12"/>
        <end position="37"/>
    </location>
</feature>
<comment type="caution">
    <text evidence="2">The sequence shown here is derived from an EMBL/GenBank/DDBJ whole genome shotgun (WGS) entry which is preliminary data.</text>
</comment>
<dbReference type="Proteomes" id="UP000239863">
    <property type="component" value="Unassembled WGS sequence"/>
</dbReference>
<keyword evidence="1" id="KW-1133">Transmembrane helix</keyword>
<feature type="transmembrane region" description="Helical" evidence="1">
    <location>
        <begin position="57"/>
        <end position="75"/>
    </location>
</feature>
<name>A0A2S6FYZ6_9CLOT</name>
<gene>
    <name evidence="2" type="ORF">BD821_10455</name>
</gene>
<dbReference type="AlphaFoldDB" id="A0A2S6FYZ6"/>
<feature type="transmembrane region" description="Helical" evidence="1">
    <location>
        <begin position="96"/>
        <end position="122"/>
    </location>
</feature>
<organism evidence="2 3">
    <name type="scientific">Clostridium algidicarnis DSM 15099</name>
    <dbReference type="NCBI Taxonomy" id="1121295"/>
    <lineage>
        <taxon>Bacteria</taxon>
        <taxon>Bacillati</taxon>
        <taxon>Bacillota</taxon>
        <taxon>Clostridia</taxon>
        <taxon>Eubacteriales</taxon>
        <taxon>Clostridiaceae</taxon>
        <taxon>Clostridium</taxon>
    </lineage>
</organism>
<keyword evidence="1" id="KW-0812">Transmembrane</keyword>
<evidence type="ECO:0000313" key="2">
    <source>
        <dbReference type="EMBL" id="PPK48796.1"/>
    </source>
</evidence>
<dbReference type="EMBL" id="PTIS01000004">
    <property type="protein sequence ID" value="PPK48796.1"/>
    <property type="molecule type" value="Genomic_DNA"/>
</dbReference>
<evidence type="ECO:0000313" key="3">
    <source>
        <dbReference type="Proteomes" id="UP000239863"/>
    </source>
</evidence>